<gene>
    <name evidence="2" type="ORF">AWRI3578_g1407</name>
</gene>
<accession>A0A1E5RS67</accession>
<feature type="compositionally biased region" description="Polar residues" evidence="1">
    <location>
        <begin position="55"/>
        <end position="65"/>
    </location>
</feature>
<comment type="caution">
    <text evidence="2">The sequence shown here is derived from an EMBL/GenBank/DDBJ whole genome shotgun (WGS) entry which is preliminary data.</text>
</comment>
<dbReference type="OrthoDB" id="3971900at2759"/>
<feature type="compositionally biased region" description="Basic and acidic residues" evidence="1">
    <location>
        <begin position="201"/>
        <end position="213"/>
    </location>
</feature>
<sequence length="335" mass="37958">MMNEYDLQSTPAKAESVDDLEDGLISLKLSSKKHNTDNEVRSRTNSRTDALGRKQSLSPKKSMRFSITSNNKDFLNNSLVEETSNSSTPLKKENTKDTPNVSMDNNSNKLNFTTGNDMENLLLELAKRQRYVSELQIKLAEAEKSLKEWEMHCQQLMSGPNNTNTNGNKVLSNANEHGASEVFSRWTSKIKATTDEILSLGHHESTPNKKEKPSTNITENSKSAGSNFFQNSFGKFTDIIQEFYDDEHDEKVKKEESKEQEMTDMSHKKDEGNLFDKLKNKFSEFSVINEDEEDEFDQARSGLLKPDSMHYELIDHSGISLDGIHTYTGSLSDSE</sequence>
<organism evidence="2 3">
    <name type="scientific">Hanseniaspora opuntiae</name>
    <dbReference type="NCBI Taxonomy" id="211096"/>
    <lineage>
        <taxon>Eukaryota</taxon>
        <taxon>Fungi</taxon>
        <taxon>Dikarya</taxon>
        <taxon>Ascomycota</taxon>
        <taxon>Saccharomycotina</taxon>
        <taxon>Saccharomycetes</taxon>
        <taxon>Saccharomycodales</taxon>
        <taxon>Saccharomycodaceae</taxon>
        <taxon>Hanseniaspora</taxon>
    </lineage>
</organism>
<feature type="compositionally biased region" description="Polar residues" evidence="1">
    <location>
        <begin position="214"/>
        <end position="225"/>
    </location>
</feature>
<keyword evidence="3" id="KW-1185">Reference proteome</keyword>
<reference evidence="3" key="1">
    <citation type="journal article" date="2016" name="Genome Announc.">
        <title>Genome sequences of three species of Hanseniaspora isolated from spontaneous wine fermentations.</title>
        <authorList>
            <person name="Sternes P.R."/>
            <person name="Lee D."/>
            <person name="Kutyna D.R."/>
            <person name="Borneman A.R."/>
        </authorList>
    </citation>
    <scope>NUCLEOTIDE SEQUENCE [LARGE SCALE GENOMIC DNA]</scope>
    <source>
        <strain evidence="3">AWRI3578</strain>
    </source>
</reference>
<evidence type="ECO:0000313" key="3">
    <source>
        <dbReference type="Proteomes" id="UP000095605"/>
    </source>
</evidence>
<dbReference type="EMBL" id="LPNL01000003">
    <property type="protein sequence ID" value="OEJ89757.1"/>
    <property type="molecule type" value="Genomic_DNA"/>
</dbReference>
<feature type="region of interest" description="Disordered" evidence="1">
    <location>
        <begin position="27"/>
        <end position="65"/>
    </location>
</feature>
<proteinExistence type="predicted"/>
<evidence type="ECO:0000256" key="1">
    <source>
        <dbReference type="SAM" id="MobiDB-lite"/>
    </source>
</evidence>
<feature type="region of interest" description="Disordered" evidence="1">
    <location>
        <begin position="198"/>
        <end position="225"/>
    </location>
</feature>
<dbReference type="Proteomes" id="UP000095605">
    <property type="component" value="Unassembled WGS sequence"/>
</dbReference>
<name>A0A1E5RS67_9ASCO</name>
<dbReference type="AlphaFoldDB" id="A0A1E5RS67"/>
<feature type="region of interest" description="Disordered" evidence="1">
    <location>
        <begin position="81"/>
        <end position="112"/>
    </location>
</feature>
<evidence type="ECO:0000313" key="2">
    <source>
        <dbReference type="EMBL" id="OEJ89757.1"/>
    </source>
</evidence>
<protein>
    <submittedName>
        <fullName evidence="2">Uncharacterized protein</fullName>
    </submittedName>
</protein>
<feature type="compositionally biased region" description="Polar residues" evidence="1">
    <location>
        <begin position="97"/>
        <end position="112"/>
    </location>
</feature>